<evidence type="ECO:0000313" key="2">
    <source>
        <dbReference type="Proteomes" id="UP001148629"/>
    </source>
</evidence>
<name>A0ACC1SA22_9HYPO</name>
<dbReference type="Proteomes" id="UP001148629">
    <property type="component" value="Unassembled WGS sequence"/>
</dbReference>
<keyword evidence="2" id="KW-1185">Reference proteome</keyword>
<protein>
    <submittedName>
        <fullName evidence="1">Uncharacterized protein</fullName>
    </submittedName>
</protein>
<sequence length="133" mass="15135">MDKDGDFYFDIQQQDSKAFRVLEATNSGTVHVIYTQPFHLEPGSTYRISYLAKSNNKAIQPFDLLRTRISRGEEVIYESFPEYPADYPVGWTQFFSTFTVGEGKGGSATFSFRIIASGSQIDWYFDGISVQKI</sequence>
<dbReference type="EMBL" id="JANRMS010000722">
    <property type="protein sequence ID" value="KAJ3535288.1"/>
    <property type="molecule type" value="Genomic_DNA"/>
</dbReference>
<reference evidence="1" key="1">
    <citation type="submission" date="2022-08" db="EMBL/GenBank/DDBJ databases">
        <title>Genome Sequence of Fusarium decemcellulare.</title>
        <authorList>
            <person name="Buettner E."/>
        </authorList>
    </citation>
    <scope>NUCLEOTIDE SEQUENCE</scope>
    <source>
        <strain evidence="1">Babe19</strain>
    </source>
</reference>
<accession>A0ACC1SA22</accession>
<gene>
    <name evidence="1" type="ORF">NM208_g7201</name>
</gene>
<evidence type="ECO:0000313" key="1">
    <source>
        <dbReference type="EMBL" id="KAJ3535288.1"/>
    </source>
</evidence>
<organism evidence="1 2">
    <name type="scientific">Fusarium decemcellulare</name>
    <dbReference type="NCBI Taxonomy" id="57161"/>
    <lineage>
        <taxon>Eukaryota</taxon>
        <taxon>Fungi</taxon>
        <taxon>Dikarya</taxon>
        <taxon>Ascomycota</taxon>
        <taxon>Pezizomycotina</taxon>
        <taxon>Sordariomycetes</taxon>
        <taxon>Hypocreomycetidae</taxon>
        <taxon>Hypocreales</taxon>
        <taxon>Nectriaceae</taxon>
        <taxon>Fusarium</taxon>
        <taxon>Fusarium decemcellulare species complex</taxon>
    </lineage>
</organism>
<comment type="caution">
    <text evidence="1">The sequence shown here is derived from an EMBL/GenBank/DDBJ whole genome shotgun (WGS) entry which is preliminary data.</text>
</comment>
<proteinExistence type="predicted"/>